<protein>
    <recommendedName>
        <fullName evidence="2">Glycosyltransferase family 2 protein</fullName>
    </recommendedName>
</protein>
<sequence>MPLLTIFTAPKPFTNPHIAMIQRNALRSWLALGEEVEVLVIGEEEGLAETAAELGIRHLPQVERSAYGTPLVSSMFALARHSNAPLLCCVNADIILTSDILNAGRNLLATRQRFLVVGQRWDLDVDEPLDFSAGWQERLRERVRHEGKLHKATGSDYFLFPRECFNDIPAFAIGRAGWDNWMIYAGRSQGFPVVDASKDVFIVHQNHDYSHLPGGQPHYKHPETLENVRLAGGRRTIFELSDVSHHLVNGKLVRPPFSWRRFWREVEIFPLIKLHSYPLAVGLYFLLHPRKAYREYREGRL</sequence>
<dbReference type="InterPro" id="IPR044575">
    <property type="entry name" value="RAY1-like"/>
</dbReference>
<organism evidence="1">
    <name type="scientific">Bellilinea caldifistulae</name>
    <dbReference type="NCBI Taxonomy" id="360411"/>
    <lineage>
        <taxon>Bacteria</taxon>
        <taxon>Bacillati</taxon>
        <taxon>Chloroflexota</taxon>
        <taxon>Anaerolineae</taxon>
        <taxon>Anaerolineales</taxon>
        <taxon>Anaerolineaceae</taxon>
        <taxon>Bellilinea</taxon>
    </lineage>
</organism>
<dbReference type="EMBL" id="DSXR01000127">
    <property type="protein sequence ID" value="HGS88451.1"/>
    <property type="molecule type" value="Genomic_DNA"/>
</dbReference>
<dbReference type="AlphaFoldDB" id="A0A7C4Q3C3"/>
<dbReference type="Gene3D" id="3.90.550.10">
    <property type="entry name" value="Spore Coat Polysaccharide Biosynthesis Protein SpsA, Chain A"/>
    <property type="match status" value="1"/>
</dbReference>
<proteinExistence type="predicted"/>
<dbReference type="InterPro" id="IPR029044">
    <property type="entry name" value="Nucleotide-diphossugar_trans"/>
</dbReference>
<accession>A0A7C4Q3C3</accession>
<reference evidence="1" key="1">
    <citation type="journal article" date="2020" name="mSystems">
        <title>Genome- and Community-Level Interaction Insights into Carbon Utilization and Element Cycling Functions of Hydrothermarchaeota in Hydrothermal Sediment.</title>
        <authorList>
            <person name="Zhou Z."/>
            <person name="Liu Y."/>
            <person name="Xu W."/>
            <person name="Pan J."/>
            <person name="Luo Z.H."/>
            <person name="Li M."/>
        </authorList>
    </citation>
    <scope>NUCLEOTIDE SEQUENCE [LARGE SCALE GENOMIC DNA]</scope>
    <source>
        <strain evidence="1">SpSt-556</strain>
    </source>
</reference>
<dbReference type="GO" id="GO:0016757">
    <property type="term" value="F:glycosyltransferase activity"/>
    <property type="evidence" value="ECO:0007669"/>
    <property type="project" value="InterPro"/>
</dbReference>
<evidence type="ECO:0000313" key="1">
    <source>
        <dbReference type="EMBL" id="HGS88451.1"/>
    </source>
</evidence>
<dbReference type="SUPFAM" id="SSF53448">
    <property type="entry name" value="Nucleotide-diphospho-sugar transferases"/>
    <property type="match status" value="1"/>
</dbReference>
<dbReference type="PANTHER" id="PTHR47483">
    <property type="entry name" value="BETA-ARABINOFURANOSYLTRANSFERASE RAY1"/>
    <property type="match status" value="1"/>
</dbReference>
<dbReference type="PANTHER" id="PTHR47483:SF1">
    <property type="entry name" value="BETA-ARABINOFURANOSYLTRANSFERASE RAY1"/>
    <property type="match status" value="1"/>
</dbReference>
<comment type="caution">
    <text evidence="1">The sequence shown here is derived from an EMBL/GenBank/DDBJ whole genome shotgun (WGS) entry which is preliminary data.</text>
</comment>
<gene>
    <name evidence="1" type="ORF">ENT17_12680</name>
</gene>
<evidence type="ECO:0008006" key="2">
    <source>
        <dbReference type="Google" id="ProtNLM"/>
    </source>
</evidence>
<name>A0A7C4Q3C3_9CHLR</name>